<dbReference type="GO" id="GO:0003735">
    <property type="term" value="F:structural constituent of ribosome"/>
    <property type="evidence" value="ECO:0007669"/>
    <property type="project" value="InterPro"/>
</dbReference>
<gene>
    <name evidence="6" type="ORF">PHYBLDRAFT_126259</name>
</gene>
<evidence type="ECO:0000259" key="5">
    <source>
        <dbReference type="Pfam" id="PF03868"/>
    </source>
</evidence>
<reference evidence="7" key="1">
    <citation type="submission" date="2015-06" db="EMBL/GenBank/DDBJ databases">
        <title>Expansion of signal transduction pathways in fungi by whole-genome duplication.</title>
        <authorList>
            <consortium name="DOE Joint Genome Institute"/>
            <person name="Corrochano L.M."/>
            <person name="Kuo A."/>
            <person name="Marcet-Houben M."/>
            <person name="Polaino S."/>
            <person name="Salamov A."/>
            <person name="Villalobos J.M."/>
            <person name="Alvarez M.I."/>
            <person name="Avalos J."/>
            <person name="Benito E.P."/>
            <person name="Benoit I."/>
            <person name="Burger G."/>
            <person name="Camino L.P."/>
            <person name="Canovas D."/>
            <person name="Cerda-Olmedo E."/>
            <person name="Cheng J.-F."/>
            <person name="Dominguez A."/>
            <person name="Elias M."/>
            <person name="Eslava A.P."/>
            <person name="Glaser F."/>
            <person name="Grimwood J."/>
            <person name="Gutierrez G."/>
            <person name="Heitman J."/>
            <person name="Henrissat B."/>
            <person name="Iturriaga E.A."/>
            <person name="Lang B.F."/>
            <person name="Lavin J.L."/>
            <person name="Lee S."/>
            <person name="Li W."/>
            <person name="Lindquist E."/>
            <person name="Lopez-Garcia S."/>
            <person name="Luque E.M."/>
            <person name="Marcos A.T."/>
            <person name="Martin J."/>
            <person name="McCluskey K."/>
            <person name="Medina H.R."/>
            <person name="Miralles-Duran A."/>
            <person name="Miyazaki A."/>
            <person name="Munoz-Torres E."/>
            <person name="Oguiza J.A."/>
            <person name="Ohm R."/>
            <person name="Olmedo M."/>
            <person name="Orejas M."/>
            <person name="Ortiz-Castellanos L."/>
            <person name="Pisabarro A.G."/>
            <person name="Rodriguez-Romero J."/>
            <person name="Ruiz-Herrera J."/>
            <person name="Ruiz-Vazquez R."/>
            <person name="Sanz C."/>
            <person name="Schackwitz W."/>
            <person name="Schmutz J."/>
            <person name="Shahriari M."/>
            <person name="Shelest E."/>
            <person name="Silva-Franco F."/>
            <person name="Soanes D."/>
            <person name="Syed K."/>
            <person name="Tagua V.G."/>
            <person name="Talbot N.J."/>
            <person name="Thon M."/>
            <person name="De vries R.P."/>
            <person name="Wiebenga A."/>
            <person name="Yadav J.S."/>
            <person name="Braun E.L."/>
            <person name="Baker S."/>
            <person name="Garre V."/>
            <person name="Horwitz B."/>
            <person name="Torres-Martinez S."/>
            <person name="Idnurm A."/>
            <person name="Herrera-Estrella A."/>
            <person name="Gabaldon T."/>
            <person name="Grigoriev I.V."/>
        </authorList>
    </citation>
    <scope>NUCLEOTIDE SEQUENCE [LARGE SCALE GENOMIC DNA]</scope>
    <source>
        <strain evidence="7">NRRL 1555(-)</strain>
    </source>
</reference>
<feature type="domain" description="Large ribosomal subunit protein uL6 N-terminal" evidence="5">
    <location>
        <begin position="2"/>
        <end position="47"/>
    </location>
</feature>
<dbReference type="InterPro" id="IPR005568">
    <property type="entry name" value="Ribosomal_uL6_N"/>
</dbReference>
<dbReference type="Pfam" id="PF03868">
    <property type="entry name" value="Ribosomal_L6e_N"/>
    <property type="match status" value="1"/>
</dbReference>
<dbReference type="InParanoid" id="A0A163DF70"/>
<dbReference type="FunFam" id="2.30.30.30:FF:000014">
    <property type="entry name" value="60S ribosomal protein L6"/>
    <property type="match status" value="1"/>
</dbReference>
<feature type="region of interest" description="Disordered" evidence="4">
    <location>
        <begin position="50"/>
        <end position="82"/>
    </location>
</feature>
<dbReference type="OrthoDB" id="2436667at2759"/>
<dbReference type="GO" id="GO:0003723">
    <property type="term" value="F:RNA binding"/>
    <property type="evidence" value="ECO:0007669"/>
    <property type="project" value="TreeGrafter"/>
</dbReference>
<name>A0A163DF70_PHYB8</name>
<dbReference type="EMBL" id="KV440987">
    <property type="protein sequence ID" value="OAD70830.1"/>
    <property type="molecule type" value="Genomic_DNA"/>
</dbReference>
<dbReference type="RefSeq" id="XP_018288870.1">
    <property type="nucleotide sequence ID" value="XM_018429092.1"/>
</dbReference>
<evidence type="ECO:0000256" key="3">
    <source>
        <dbReference type="ARBA" id="ARBA00023274"/>
    </source>
</evidence>
<keyword evidence="3" id="KW-0687">Ribonucleoprotein</keyword>
<dbReference type="PANTHER" id="PTHR10715:SF0">
    <property type="entry name" value="LARGE RIBOSOMAL SUBUNIT PROTEIN EL6"/>
    <property type="match status" value="1"/>
</dbReference>
<dbReference type="GO" id="GO:0002181">
    <property type="term" value="P:cytoplasmic translation"/>
    <property type="evidence" value="ECO:0007669"/>
    <property type="project" value="TreeGrafter"/>
</dbReference>
<dbReference type="AlphaFoldDB" id="A0A163DF70"/>
<dbReference type="InterPro" id="IPR041997">
    <property type="entry name" value="Ribosomal_eL6_KOW"/>
</dbReference>
<dbReference type="SUPFAM" id="SSF50104">
    <property type="entry name" value="Translation proteins SH3-like domain"/>
    <property type="match status" value="1"/>
</dbReference>
<dbReference type="STRING" id="763407.A0A163DF70"/>
<dbReference type="GO" id="GO:0000027">
    <property type="term" value="P:ribosomal large subunit assembly"/>
    <property type="evidence" value="ECO:0007669"/>
    <property type="project" value="TreeGrafter"/>
</dbReference>
<evidence type="ECO:0000313" key="7">
    <source>
        <dbReference type="Proteomes" id="UP000077315"/>
    </source>
</evidence>
<sequence>MPHAPRNSFLVPGVAQFSRSTTFAKKALHKRQKKAVAAPAKKVVADKTVEVKGAKNGSKRTVPAKKADRFYPAEDVPQPKKSRKVSKIGALRATITPGTVVILLAGRHRGKRVVALKQLDSGLLLVTGPFKINGVPLRRVNQAYVLATSTKIDVSSVKLDAKINDAYFKKAAGAKAQGFLEGAEKKAAFPASKAADQKVVDKAIIDAAAKTPLLRQYLSSTFGLSKGQFPHAMQF</sequence>
<dbReference type="InterPro" id="IPR000915">
    <property type="entry name" value="60S_ribosomal_eL6"/>
</dbReference>
<dbReference type="PANTHER" id="PTHR10715">
    <property type="entry name" value="60S RIBOSOMAL PROTEIN L6"/>
    <property type="match status" value="1"/>
</dbReference>
<dbReference type="GeneID" id="28989998"/>
<dbReference type="Pfam" id="PF01159">
    <property type="entry name" value="Ribosomal_L6e"/>
    <property type="match status" value="1"/>
</dbReference>
<proteinExistence type="inferred from homology"/>
<dbReference type="CDD" id="cd13156">
    <property type="entry name" value="KOW_RPL6"/>
    <property type="match status" value="1"/>
</dbReference>
<dbReference type="FunCoup" id="A0A163DF70">
    <property type="interactions" value="673"/>
</dbReference>
<protein>
    <recommendedName>
        <fullName evidence="5">Large ribosomal subunit protein uL6 N-terminal domain-containing protein</fullName>
    </recommendedName>
</protein>
<evidence type="ECO:0000256" key="2">
    <source>
        <dbReference type="ARBA" id="ARBA00022980"/>
    </source>
</evidence>
<keyword evidence="7" id="KW-1185">Reference proteome</keyword>
<dbReference type="Proteomes" id="UP000077315">
    <property type="component" value="Unassembled WGS sequence"/>
</dbReference>
<keyword evidence="2" id="KW-0689">Ribosomal protein</keyword>
<dbReference type="GO" id="GO:0022625">
    <property type="term" value="C:cytosolic large ribosomal subunit"/>
    <property type="evidence" value="ECO:0007669"/>
    <property type="project" value="TreeGrafter"/>
</dbReference>
<evidence type="ECO:0000256" key="4">
    <source>
        <dbReference type="SAM" id="MobiDB-lite"/>
    </source>
</evidence>
<dbReference type="InterPro" id="IPR014722">
    <property type="entry name" value="Rib_uL2_dom2"/>
</dbReference>
<dbReference type="InterPro" id="IPR008991">
    <property type="entry name" value="Translation_prot_SH3-like_sf"/>
</dbReference>
<organism evidence="6 7">
    <name type="scientific">Phycomyces blakesleeanus (strain ATCC 8743b / DSM 1359 / FGSC 10004 / NBRC 33097 / NRRL 1555)</name>
    <dbReference type="NCBI Taxonomy" id="763407"/>
    <lineage>
        <taxon>Eukaryota</taxon>
        <taxon>Fungi</taxon>
        <taxon>Fungi incertae sedis</taxon>
        <taxon>Mucoromycota</taxon>
        <taxon>Mucoromycotina</taxon>
        <taxon>Mucoromycetes</taxon>
        <taxon>Mucorales</taxon>
        <taxon>Phycomycetaceae</taxon>
        <taxon>Phycomyces</taxon>
    </lineage>
</organism>
<dbReference type="VEuPathDB" id="FungiDB:PHYBLDRAFT_126259"/>
<accession>A0A163DF70</accession>
<comment type="similarity">
    <text evidence="1">Belongs to the eukaryotic ribosomal protein eL6 family.</text>
</comment>
<evidence type="ECO:0000256" key="1">
    <source>
        <dbReference type="ARBA" id="ARBA00010592"/>
    </source>
</evidence>
<dbReference type="Gene3D" id="2.30.30.30">
    <property type="match status" value="1"/>
</dbReference>
<evidence type="ECO:0000313" key="6">
    <source>
        <dbReference type="EMBL" id="OAD70830.1"/>
    </source>
</evidence>